<organism evidence="7 8">
    <name type="scientific">Byssochlamys spectabilis (strain No. 5 / NBRC 109023)</name>
    <name type="common">Paecilomyces variotii</name>
    <dbReference type="NCBI Taxonomy" id="1356009"/>
    <lineage>
        <taxon>Eukaryota</taxon>
        <taxon>Fungi</taxon>
        <taxon>Dikarya</taxon>
        <taxon>Ascomycota</taxon>
        <taxon>Pezizomycotina</taxon>
        <taxon>Eurotiomycetes</taxon>
        <taxon>Eurotiomycetidae</taxon>
        <taxon>Eurotiales</taxon>
        <taxon>Thermoascaceae</taxon>
        <taxon>Paecilomyces</taxon>
    </lineage>
</organism>
<dbReference type="EC" id="4.2.1.130" evidence="1"/>
<dbReference type="GO" id="GO:0019172">
    <property type="term" value="F:glyoxalase III activity"/>
    <property type="evidence" value="ECO:0007669"/>
    <property type="project" value="UniProtKB-EC"/>
</dbReference>
<dbReference type="OrthoDB" id="543156at2759"/>
<protein>
    <recommendedName>
        <fullName evidence="1">D-lactate dehydratase</fullName>
        <ecNumber evidence="1">4.2.1.130</ecNumber>
    </recommendedName>
</protein>
<keyword evidence="3" id="KW-0456">Lyase</keyword>
<dbReference type="GO" id="GO:0019243">
    <property type="term" value="P:methylglyoxal catabolic process to D-lactate via S-lactoyl-glutathione"/>
    <property type="evidence" value="ECO:0007669"/>
    <property type="project" value="TreeGrafter"/>
</dbReference>
<dbReference type="eggNOG" id="ENOG502S0R6">
    <property type="taxonomic scope" value="Eukaryota"/>
</dbReference>
<name>V5FYN6_BYSSN</name>
<reference evidence="8" key="1">
    <citation type="journal article" date="2014" name="Genome Announc.">
        <title>Draft genome sequence of the formaldehyde-resistant fungus Byssochlamys spectabilis No. 5 (anamorph Paecilomyces variotii No. 5) (NBRC109023).</title>
        <authorList>
            <person name="Oka T."/>
            <person name="Ekino K."/>
            <person name="Fukuda K."/>
            <person name="Nomura Y."/>
        </authorList>
    </citation>
    <scope>NUCLEOTIDE SEQUENCE [LARGE SCALE GENOMIC DNA]</scope>
    <source>
        <strain evidence="8">No. 5 / NBRC 109023</strain>
    </source>
</reference>
<dbReference type="PANTHER" id="PTHR48094">
    <property type="entry name" value="PROTEIN/NUCLEIC ACID DEGLYCASE DJ-1-RELATED"/>
    <property type="match status" value="1"/>
</dbReference>
<dbReference type="Pfam" id="PF01965">
    <property type="entry name" value="DJ-1_PfpI"/>
    <property type="match status" value="1"/>
</dbReference>
<evidence type="ECO:0000259" key="6">
    <source>
        <dbReference type="Pfam" id="PF01965"/>
    </source>
</evidence>
<dbReference type="HOGENOM" id="CLU_070319_2_0_1"/>
<dbReference type="Proteomes" id="UP000018001">
    <property type="component" value="Unassembled WGS sequence"/>
</dbReference>
<keyword evidence="2" id="KW-0346">Stress response</keyword>
<evidence type="ECO:0000313" key="8">
    <source>
        <dbReference type="Proteomes" id="UP000018001"/>
    </source>
</evidence>
<feature type="domain" description="DJ-1/PfpI" evidence="6">
    <location>
        <begin position="83"/>
        <end position="145"/>
    </location>
</feature>
<evidence type="ECO:0000256" key="5">
    <source>
        <dbReference type="ARBA" id="ARBA00048082"/>
    </source>
</evidence>
<dbReference type="InterPro" id="IPR002818">
    <property type="entry name" value="DJ-1/PfpI"/>
</dbReference>
<dbReference type="Gene3D" id="3.40.50.880">
    <property type="match status" value="1"/>
</dbReference>
<evidence type="ECO:0000256" key="3">
    <source>
        <dbReference type="ARBA" id="ARBA00023239"/>
    </source>
</evidence>
<keyword evidence="8" id="KW-1185">Reference proteome</keyword>
<evidence type="ECO:0000256" key="2">
    <source>
        <dbReference type="ARBA" id="ARBA00023016"/>
    </source>
</evidence>
<dbReference type="AlphaFoldDB" id="V5FYN6"/>
<dbReference type="CDD" id="cd03141">
    <property type="entry name" value="GATase1_Hsp31_like"/>
    <property type="match status" value="1"/>
</dbReference>
<evidence type="ECO:0000256" key="1">
    <source>
        <dbReference type="ARBA" id="ARBA00013134"/>
    </source>
</evidence>
<evidence type="ECO:0000313" key="7">
    <source>
        <dbReference type="EMBL" id="GAD97208.1"/>
    </source>
</evidence>
<comment type="similarity">
    <text evidence="4">Belongs to the peptidase C56 family. HSP31-like subfamily.</text>
</comment>
<accession>V5FYN6</accession>
<comment type="catalytic activity">
    <reaction evidence="5">
        <text>methylglyoxal + H2O = (R)-lactate + H(+)</text>
        <dbReference type="Rhea" id="RHEA:27754"/>
        <dbReference type="ChEBI" id="CHEBI:15377"/>
        <dbReference type="ChEBI" id="CHEBI:15378"/>
        <dbReference type="ChEBI" id="CHEBI:16004"/>
        <dbReference type="ChEBI" id="CHEBI:17158"/>
        <dbReference type="EC" id="4.2.1.130"/>
    </reaction>
</comment>
<gene>
    <name evidence="7" type="ORF">PVAR5_5881</name>
</gene>
<dbReference type="InParanoid" id="V5FYN6"/>
<dbReference type="GO" id="GO:0005737">
    <property type="term" value="C:cytoplasm"/>
    <property type="evidence" value="ECO:0007669"/>
    <property type="project" value="TreeGrafter"/>
</dbReference>
<sequence length="236" mass="24682">MAPKVLVVLTSQDKMPKTGNQTGWYLPEFAHPHEVLHTKADLTIASPNGGEAPLDPNSVKAFEKDEVSQKFLKEHKDLWTNTIKLADVVPKAGEFDAIFYVGGHGPMFDLVNDHTSLALIQTFAAAKKPVAAVCHGPAALLNATAPSGVPLLSGASVTGFSNDEETQVGLMDAMPFALESELNRVSGGGYVKADQAWGEKIVVSKTAGTGAPLITGQNPASATGVGKAILEALGLK</sequence>
<dbReference type="SUPFAM" id="SSF52317">
    <property type="entry name" value="Class I glutamine amidotransferase-like"/>
    <property type="match status" value="1"/>
</dbReference>
<dbReference type="InterPro" id="IPR050325">
    <property type="entry name" value="Prot/Nucl_acid_deglycase"/>
</dbReference>
<comment type="caution">
    <text evidence="7">The sequence shown here is derived from an EMBL/GenBank/DDBJ whole genome shotgun (WGS) entry which is preliminary data.</text>
</comment>
<evidence type="ECO:0000256" key="4">
    <source>
        <dbReference type="ARBA" id="ARBA00038493"/>
    </source>
</evidence>
<proteinExistence type="inferred from homology"/>
<dbReference type="PANTHER" id="PTHR48094:SF11">
    <property type="entry name" value="GLUTATHIONE-INDEPENDENT GLYOXALASE HSP31-RELATED"/>
    <property type="match status" value="1"/>
</dbReference>
<dbReference type="InterPro" id="IPR029062">
    <property type="entry name" value="Class_I_gatase-like"/>
</dbReference>
<dbReference type="EMBL" id="BAUL01000189">
    <property type="protein sequence ID" value="GAD97208.1"/>
    <property type="molecule type" value="Genomic_DNA"/>
</dbReference>